<sequence>KALNEIGRVLRPKGFYILDDITLVRFTARIFKNWGVFAVNDITGHLIGN</sequence>
<dbReference type="AlphaFoldDB" id="X1VLS8"/>
<proteinExistence type="predicted"/>
<dbReference type="EMBL" id="BARW01042903">
    <property type="protein sequence ID" value="GAJ16841.1"/>
    <property type="molecule type" value="Genomic_DNA"/>
</dbReference>
<feature type="non-terminal residue" evidence="1">
    <location>
        <position position="1"/>
    </location>
</feature>
<comment type="caution">
    <text evidence="1">The sequence shown here is derived from an EMBL/GenBank/DDBJ whole genome shotgun (WGS) entry which is preliminary data.</text>
</comment>
<evidence type="ECO:0000313" key="1">
    <source>
        <dbReference type="EMBL" id="GAJ16841.1"/>
    </source>
</evidence>
<organism evidence="1">
    <name type="scientific">marine sediment metagenome</name>
    <dbReference type="NCBI Taxonomy" id="412755"/>
    <lineage>
        <taxon>unclassified sequences</taxon>
        <taxon>metagenomes</taxon>
        <taxon>ecological metagenomes</taxon>
    </lineage>
</organism>
<gene>
    <name evidence="1" type="ORF">S12H4_63255</name>
</gene>
<feature type="non-terminal residue" evidence="1">
    <location>
        <position position="49"/>
    </location>
</feature>
<name>X1VLS8_9ZZZZ</name>
<protein>
    <submittedName>
        <fullName evidence="1">Uncharacterized protein</fullName>
    </submittedName>
</protein>
<reference evidence="1" key="1">
    <citation type="journal article" date="2014" name="Front. Microbiol.">
        <title>High frequency of phylogenetically diverse reductive dehalogenase-homologous genes in deep subseafloor sedimentary metagenomes.</title>
        <authorList>
            <person name="Kawai M."/>
            <person name="Futagami T."/>
            <person name="Toyoda A."/>
            <person name="Takaki Y."/>
            <person name="Nishi S."/>
            <person name="Hori S."/>
            <person name="Arai W."/>
            <person name="Tsubouchi T."/>
            <person name="Morono Y."/>
            <person name="Uchiyama I."/>
            <person name="Ito T."/>
            <person name="Fujiyama A."/>
            <person name="Inagaki F."/>
            <person name="Takami H."/>
        </authorList>
    </citation>
    <scope>NUCLEOTIDE SEQUENCE</scope>
    <source>
        <strain evidence="1">Expedition CK06-06</strain>
    </source>
</reference>
<accession>X1VLS8</accession>